<dbReference type="InterPro" id="IPR000719">
    <property type="entry name" value="Prot_kinase_dom"/>
</dbReference>
<dbReference type="Proteomes" id="UP000078561">
    <property type="component" value="Unassembled WGS sequence"/>
</dbReference>
<feature type="region of interest" description="Disordered" evidence="4">
    <location>
        <begin position="136"/>
        <end position="177"/>
    </location>
</feature>
<evidence type="ECO:0000256" key="1">
    <source>
        <dbReference type="ARBA" id="ARBA00022741"/>
    </source>
</evidence>
<dbReference type="STRING" id="4829.A0A163KJU1"/>
<evidence type="ECO:0000256" key="4">
    <source>
        <dbReference type="SAM" id="MobiDB-lite"/>
    </source>
</evidence>
<gene>
    <name evidence="6" type="primary">ABSGL_13977.1 scaffold 14344</name>
</gene>
<proteinExistence type="predicted"/>
<dbReference type="PANTHER" id="PTHR24346:SF72">
    <property type="entry name" value="CAMK PROTEIN KINASE"/>
    <property type="match status" value="1"/>
</dbReference>
<dbReference type="GO" id="GO:0045719">
    <property type="term" value="P:negative regulation of glycogen biosynthetic process"/>
    <property type="evidence" value="ECO:0007669"/>
    <property type="project" value="TreeGrafter"/>
</dbReference>
<dbReference type="InterPro" id="IPR011009">
    <property type="entry name" value="Kinase-like_dom_sf"/>
</dbReference>
<dbReference type="OMA" id="VCHCHAQ"/>
<dbReference type="Gene3D" id="3.30.200.20">
    <property type="entry name" value="Phosphorylase Kinase, domain 1"/>
    <property type="match status" value="1"/>
</dbReference>
<dbReference type="PROSITE" id="PS50011">
    <property type="entry name" value="PROTEIN_KINASE_DOM"/>
    <property type="match status" value="1"/>
</dbReference>
<sequence length="328" mass="36974">MFASPIHLYDPATTVAKSPLPPMTTSAKYLHNHCLHPDFAAKYTLGDELGSGGFGFVVSAYHRASGREVAVKFILRDKVPAHAWVRTDQGVLPMEIYVLQQAKNHPNIIQCLDHYQDERFCYLVMELHGTQWGATDTTTANTTTTSPPQSPALSHTLSEDSWDDEDDDYVPPPPPTGRRTSCDLFECIERHHHFDEGLAKYIFKQIVDCVKLIDFGSSVLLPSHYGHHNKTYLFEKFYGTVSFASPEILMGQLYRAEPADVWSLGALLYTLLFGEVPFPEPRAAMAGAWMPPKRQVSPSCMHLIACLLERNPDHRLTIHQIMMHPWLA</sequence>
<dbReference type="GO" id="GO:0005524">
    <property type="term" value="F:ATP binding"/>
    <property type="evidence" value="ECO:0007669"/>
    <property type="project" value="UniProtKB-UniRule"/>
</dbReference>
<dbReference type="SUPFAM" id="SSF56112">
    <property type="entry name" value="Protein kinase-like (PK-like)"/>
    <property type="match status" value="2"/>
</dbReference>
<evidence type="ECO:0000313" key="6">
    <source>
        <dbReference type="EMBL" id="SAM08315.1"/>
    </source>
</evidence>
<dbReference type="InParanoid" id="A0A163KJU1"/>
<keyword evidence="7" id="KW-1185">Reference proteome</keyword>
<dbReference type="PROSITE" id="PS00107">
    <property type="entry name" value="PROTEIN_KINASE_ATP"/>
    <property type="match status" value="1"/>
</dbReference>
<dbReference type="GO" id="GO:0004674">
    <property type="term" value="F:protein serine/threonine kinase activity"/>
    <property type="evidence" value="ECO:0007669"/>
    <property type="project" value="TreeGrafter"/>
</dbReference>
<feature type="compositionally biased region" description="Acidic residues" evidence="4">
    <location>
        <begin position="160"/>
        <end position="169"/>
    </location>
</feature>
<dbReference type="GO" id="GO:0005829">
    <property type="term" value="C:cytosol"/>
    <property type="evidence" value="ECO:0007669"/>
    <property type="project" value="TreeGrafter"/>
</dbReference>
<organism evidence="6">
    <name type="scientific">Absidia glauca</name>
    <name type="common">Pin mould</name>
    <dbReference type="NCBI Taxonomy" id="4829"/>
    <lineage>
        <taxon>Eukaryota</taxon>
        <taxon>Fungi</taxon>
        <taxon>Fungi incertae sedis</taxon>
        <taxon>Mucoromycota</taxon>
        <taxon>Mucoromycotina</taxon>
        <taxon>Mucoromycetes</taxon>
        <taxon>Mucorales</taxon>
        <taxon>Cunninghamellaceae</taxon>
        <taxon>Absidia</taxon>
    </lineage>
</organism>
<feature type="compositionally biased region" description="Low complexity" evidence="4">
    <location>
        <begin position="136"/>
        <end position="145"/>
    </location>
</feature>
<dbReference type="OrthoDB" id="10252171at2759"/>
<accession>A0A163KJU1</accession>
<evidence type="ECO:0000259" key="5">
    <source>
        <dbReference type="PROSITE" id="PS50011"/>
    </source>
</evidence>
<name>A0A163KJU1_ABSGL</name>
<dbReference type="GO" id="GO:0035556">
    <property type="term" value="P:intracellular signal transduction"/>
    <property type="evidence" value="ECO:0007669"/>
    <property type="project" value="TreeGrafter"/>
</dbReference>
<reference evidence="6" key="1">
    <citation type="submission" date="2016-04" db="EMBL/GenBank/DDBJ databases">
        <authorList>
            <person name="Evans L.H."/>
            <person name="Alamgir A."/>
            <person name="Owens N."/>
            <person name="Weber N.D."/>
            <person name="Virtaneva K."/>
            <person name="Barbian K."/>
            <person name="Babar A."/>
            <person name="Rosenke K."/>
        </authorList>
    </citation>
    <scope>NUCLEOTIDE SEQUENCE [LARGE SCALE GENOMIC DNA]</scope>
    <source>
        <strain evidence="6">CBS 101.48</strain>
    </source>
</reference>
<feature type="binding site" evidence="3">
    <location>
        <position position="72"/>
    </location>
    <ligand>
        <name>ATP</name>
        <dbReference type="ChEBI" id="CHEBI:30616"/>
    </ligand>
</feature>
<keyword evidence="2 3" id="KW-0067">ATP-binding</keyword>
<dbReference type="GO" id="GO:0005634">
    <property type="term" value="C:nucleus"/>
    <property type="evidence" value="ECO:0007669"/>
    <property type="project" value="TreeGrafter"/>
</dbReference>
<feature type="domain" description="Protein kinase" evidence="5">
    <location>
        <begin position="43"/>
        <end position="327"/>
    </location>
</feature>
<protein>
    <recommendedName>
        <fullName evidence="5">Protein kinase domain-containing protein</fullName>
    </recommendedName>
</protein>
<dbReference type="AlphaFoldDB" id="A0A163KJU1"/>
<keyword evidence="1 3" id="KW-0547">Nucleotide-binding</keyword>
<dbReference type="InterPro" id="IPR017441">
    <property type="entry name" value="Protein_kinase_ATP_BS"/>
</dbReference>
<dbReference type="Gene3D" id="1.10.510.10">
    <property type="entry name" value="Transferase(Phosphotransferase) domain 1"/>
    <property type="match status" value="1"/>
</dbReference>
<evidence type="ECO:0000313" key="7">
    <source>
        <dbReference type="Proteomes" id="UP000078561"/>
    </source>
</evidence>
<evidence type="ECO:0000256" key="3">
    <source>
        <dbReference type="PROSITE-ProRule" id="PRU10141"/>
    </source>
</evidence>
<dbReference type="FunFam" id="3.30.200.20:FF:000314">
    <property type="entry name" value="Serine/threonine protein kinase"/>
    <property type="match status" value="1"/>
</dbReference>
<evidence type="ECO:0000256" key="2">
    <source>
        <dbReference type="ARBA" id="ARBA00022840"/>
    </source>
</evidence>
<dbReference type="Pfam" id="PF00069">
    <property type="entry name" value="Pkinase"/>
    <property type="match status" value="2"/>
</dbReference>
<dbReference type="PANTHER" id="PTHR24346">
    <property type="entry name" value="MAP/MICROTUBULE AFFINITY-REGULATING KINASE"/>
    <property type="match status" value="1"/>
</dbReference>
<dbReference type="EMBL" id="LT554890">
    <property type="protein sequence ID" value="SAM08315.1"/>
    <property type="molecule type" value="Genomic_DNA"/>
</dbReference>